<keyword evidence="10 12" id="KW-0812">Transmembrane</keyword>
<protein>
    <submittedName>
        <fullName evidence="12">Thioredoxin- transmembrane protein 1</fullName>
    </submittedName>
</protein>
<keyword evidence="8" id="KW-0676">Redox-active center</keyword>
<evidence type="ECO:0000256" key="2">
    <source>
        <dbReference type="ARBA" id="ARBA00022448"/>
    </source>
</evidence>
<feature type="compositionally biased region" description="Basic and acidic residues" evidence="9">
    <location>
        <begin position="194"/>
        <end position="210"/>
    </location>
</feature>
<sequence length="210" mass="24081">MNYSHAPWCPACKATKPIWTEFSKHVSDQKQLRVASVDITRNPQLGLLLSIQHIPTIYFIREGKYYEYKGDRSADSFESFYREQHFRNMEPITGFMSPDSLAFRLSMPFVNTVFLVTNYHQMLVDSGWSSVSATVIFVVALLVCSITIGIIVIIIFDCFCPPRPQILRYLGKRNVKPPQPVITKENDTEPDSIIAHEDTAVHKRRPTKVD</sequence>
<feature type="domain" description="Thioredoxin" evidence="11">
    <location>
        <begin position="5"/>
        <end position="81"/>
    </location>
</feature>
<reference evidence="12 13" key="1">
    <citation type="submission" date="2024-11" db="EMBL/GenBank/DDBJ databases">
        <title>Adaptive evolution of stress response genes in parasites aligns with host niche diversity.</title>
        <authorList>
            <person name="Hahn C."/>
            <person name="Resl P."/>
        </authorList>
    </citation>
    <scope>NUCLEOTIDE SEQUENCE [LARGE SCALE GENOMIC DNA]</scope>
    <source>
        <strain evidence="12">EGGRZ-B1_66</strain>
        <tissue evidence="12">Body</tissue>
    </source>
</reference>
<evidence type="ECO:0000259" key="11">
    <source>
        <dbReference type="Pfam" id="PF00085"/>
    </source>
</evidence>
<proteinExistence type="predicted"/>
<dbReference type="Gene3D" id="3.40.30.10">
    <property type="entry name" value="Glutaredoxin"/>
    <property type="match status" value="1"/>
</dbReference>
<keyword evidence="4" id="KW-0256">Endoplasmic reticulum</keyword>
<comment type="subcellular location">
    <subcellularLocation>
        <location evidence="1">Endoplasmic reticulum membrane</location>
        <topology evidence="1">Single-pass membrane protein</topology>
    </subcellularLocation>
</comment>
<dbReference type="CDD" id="cd02961">
    <property type="entry name" value="PDI_a_family"/>
    <property type="match status" value="1"/>
</dbReference>
<evidence type="ECO:0000256" key="6">
    <source>
        <dbReference type="ARBA" id="ARBA00022989"/>
    </source>
</evidence>
<keyword evidence="13" id="KW-1185">Reference proteome</keyword>
<feature type="transmembrane region" description="Helical" evidence="10">
    <location>
        <begin position="101"/>
        <end position="119"/>
    </location>
</feature>
<accession>A0ABD2Q744</accession>
<dbReference type="InterPro" id="IPR036249">
    <property type="entry name" value="Thioredoxin-like_sf"/>
</dbReference>
<keyword evidence="3" id="KW-0732">Signal</keyword>
<evidence type="ECO:0000256" key="7">
    <source>
        <dbReference type="ARBA" id="ARBA00023157"/>
    </source>
</evidence>
<gene>
    <name evidence="12" type="primary">TMX1</name>
    <name evidence="12" type="ORF">Ciccas_005979</name>
</gene>
<evidence type="ECO:0000256" key="4">
    <source>
        <dbReference type="ARBA" id="ARBA00022824"/>
    </source>
</evidence>
<dbReference type="EMBL" id="JBJKFK010000762">
    <property type="protein sequence ID" value="KAL3315391.1"/>
    <property type="molecule type" value="Genomic_DNA"/>
</dbReference>
<evidence type="ECO:0000256" key="3">
    <source>
        <dbReference type="ARBA" id="ARBA00022729"/>
    </source>
</evidence>
<dbReference type="InterPro" id="IPR013766">
    <property type="entry name" value="Thioredoxin_domain"/>
</dbReference>
<keyword evidence="6 10" id="KW-1133">Transmembrane helix</keyword>
<dbReference type="GO" id="GO:0005789">
    <property type="term" value="C:endoplasmic reticulum membrane"/>
    <property type="evidence" value="ECO:0007669"/>
    <property type="project" value="UniProtKB-SubCell"/>
</dbReference>
<evidence type="ECO:0000256" key="8">
    <source>
        <dbReference type="ARBA" id="ARBA00023284"/>
    </source>
</evidence>
<evidence type="ECO:0000256" key="1">
    <source>
        <dbReference type="ARBA" id="ARBA00004389"/>
    </source>
</evidence>
<dbReference type="InterPro" id="IPR052454">
    <property type="entry name" value="TMX_domain-containing"/>
</dbReference>
<keyword evidence="7" id="KW-1015">Disulfide bond</keyword>
<dbReference type="PANTHER" id="PTHR46107">
    <property type="entry name" value="DUMPY: SHORTER THAN WILD-TYPE"/>
    <property type="match status" value="1"/>
</dbReference>
<evidence type="ECO:0000256" key="5">
    <source>
        <dbReference type="ARBA" id="ARBA00022982"/>
    </source>
</evidence>
<evidence type="ECO:0000313" key="12">
    <source>
        <dbReference type="EMBL" id="KAL3315391.1"/>
    </source>
</evidence>
<dbReference type="PANTHER" id="PTHR46107:SF3">
    <property type="entry name" value="THIOREDOXIN DOMAIN-CONTAINING PROTEIN"/>
    <property type="match status" value="1"/>
</dbReference>
<name>A0ABD2Q744_9PLAT</name>
<comment type="caution">
    <text evidence="12">The sequence shown here is derived from an EMBL/GenBank/DDBJ whole genome shotgun (WGS) entry which is preliminary data.</text>
</comment>
<keyword evidence="2" id="KW-0813">Transport</keyword>
<organism evidence="12 13">
    <name type="scientific">Cichlidogyrus casuarinus</name>
    <dbReference type="NCBI Taxonomy" id="1844966"/>
    <lineage>
        <taxon>Eukaryota</taxon>
        <taxon>Metazoa</taxon>
        <taxon>Spiralia</taxon>
        <taxon>Lophotrochozoa</taxon>
        <taxon>Platyhelminthes</taxon>
        <taxon>Monogenea</taxon>
        <taxon>Monopisthocotylea</taxon>
        <taxon>Dactylogyridea</taxon>
        <taxon>Ancyrocephalidae</taxon>
        <taxon>Cichlidogyrus</taxon>
    </lineage>
</organism>
<feature type="transmembrane region" description="Helical" evidence="10">
    <location>
        <begin position="131"/>
        <end position="159"/>
    </location>
</feature>
<dbReference type="Pfam" id="PF00085">
    <property type="entry name" value="Thioredoxin"/>
    <property type="match status" value="1"/>
</dbReference>
<keyword evidence="5" id="KW-0249">Electron transport</keyword>
<dbReference type="AlphaFoldDB" id="A0ABD2Q744"/>
<feature type="region of interest" description="Disordered" evidence="9">
    <location>
        <begin position="180"/>
        <end position="210"/>
    </location>
</feature>
<dbReference type="SUPFAM" id="SSF52833">
    <property type="entry name" value="Thioredoxin-like"/>
    <property type="match status" value="1"/>
</dbReference>
<keyword evidence="10" id="KW-0472">Membrane</keyword>
<evidence type="ECO:0000313" key="13">
    <source>
        <dbReference type="Proteomes" id="UP001626550"/>
    </source>
</evidence>
<evidence type="ECO:0000256" key="10">
    <source>
        <dbReference type="SAM" id="Phobius"/>
    </source>
</evidence>
<dbReference type="Proteomes" id="UP001626550">
    <property type="component" value="Unassembled WGS sequence"/>
</dbReference>
<evidence type="ECO:0000256" key="9">
    <source>
        <dbReference type="SAM" id="MobiDB-lite"/>
    </source>
</evidence>